<feature type="region of interest" description="Disordered" evidence="1">
    <location>
        <begin position="149"/>
        <end position="267"/>
    </location>
</feature>
<feature type="region of interest" description="Disordered" evidence="1">
    <location>
        <begin position="323"/>
        <end position="342"/>
    </location>
</feature>
<dbReference type="EMBL" id="ML002234">
    <property type="protein sequence ID" value="RKP39934.1"/>
    <property type="molecule type" value="Genomic_DNA"/>
</dbReference>
<feature type="region of interest" description="Disordered" evidence="1">
    <location>
        <begin position="518"/>
        <end position="674"/>
    </location>
</feature>
<organism evidence="2 3">
    <name type="scientific">Dimargaris cristalligena</name>
    <dbReference type="NCBI Taxonomy" id="215637"/>
    <lineage>
        <taxon>Eukaryota</taxon>
        <taxon>Fungi</taxon>
        <taxon>Fungi incertae sedis</taxon>
        <taxon>Zoopagomycota</taxon>
        <taxon>Kickxellomycotina</taxon>
        <taxon>Dimargaritomycetes</taxon>
        <taxon>Dimargaritales</taxon>
        <taxon>Dimargaritaceae</taxon>
        <taxon>Dimargaris</taxon>
    </lineage>
</organism>
<feature type="compositionally biased region" description="Polar residues" evidence="1">
    <location>
        <begin position="64"/>
        <end position="85"/>
    </location>
</feature>
<evidence type="ECO:0000256" key="1">
    <source>
        <dbReference type="SAM" id="MobiDB-lite"/>
    </source>
</evidence>
<proteinExistence type="predicted"/>
<feature type="compositionally biased region" description="Polar residues" evidence="1">
    <location>
        <begin position="640"/>
        <end position="659"/>
    </location>
</feature>
<feature type="compositionally biased region" description="Polar residues" evidence="1">
    <location>
        <begin position="167"/>
        <end position="179"/>
    </location>
</feature>
<evidence type="ECO:0000313" key="3">
    <source>
        <dbReference type="Proteomes" id="UP000268162"/>
    </source>
</evidence>
<feature type="compositionally biased region" description="Polar residues" evidence="1">
    <location>
        <begin position="105"/>
        <end position="125"/>
    </location>
</feature>
<evidence type="ECO:0000313" key="2">
    <source>
        <dbReference type="EMBL" id="RKP39934.1"/>
    </source>
</evidence>
<feature type="compositionally biased region" description="Basic residues" evidence="1">
    <location>
        <begin position="557"/>
        <end position="567"/>
    </location>
</feature>
<feature type="region of interest" description="Disordered" evidence="1">
    <location>
        <begin position="1"/>
        <end position="136"/>
    </location>
</feature>
<keyword evidence="3" id="KW-1185">Reference proteome</keyword>
<gene>
    <name evidence="2" type="ORF">BJ085DRAFT_27902</name>
</gene>
<feature type="compositionally biased region" description="Polar residues" evidence="1">
    <location>
        <begin position="568"/>
        <end position="577"/>
    </location>
</feature>
<feature type="compositionally biased region" description="Polar residues" evidence="1">
    <location>
        <begin position="518"/>
        <end position="544"/>
    </location>
</feature>
<feature type="compositionally biased region" description="Low complexity" evidence="1">
    <location>
        <begin position="181"/>
        <end position="190"/>
    </location>
</feature>
<dbReference type="AlphaFoldDB" id="A0A4Q0A1K9"/>
<reference evidence="3" key="1">
    <citation type="journal article" date="2018" name="Nat. Microbiol.">
        <title>Leveraging single-cell genomics to expand the fungal tree of life.</title>
        <authorList>
            <person name="Ahrendt S.R."/>
            <person name="Quandt C.A."/>
            <person name="Ciobanu D."/>
            <person name="Clum A."/>
            <person name="Salamov A."/>
            <person name="Andreopoulos B."/>
            <person name="Cheng J.F."/>
            <person name="Woyke T."/>
            <person name="Pelin A."/>
            <person name="Henrissat B."/>
            <person name="Reynolds N.K."/>
            <person name="Benny G.L."/>
            <person name="Smith M.E."/>
            <person name="James T.Y."/>
            <person name="Grigoriev I.V."/>
        </authorList>
    </citation>
    <scope>NUCLEOTIDE SEQUENCE [LARGE SCALE GENOMIC DNA]</scope>
    <source>
        <strain evidence="3">RSA 468</strain>
    </source>
</reference>
<protein>
    <submittedName>
        <fullName evidence="2">Uncharacterized protein</fullName>
    </submittedName>
</protein>
<name>A0A4Q0A1K9_9FUNG</name>
<sequence>MDSDESSPPIVSITSDSPSLLRLPSHRTPGKRAIPYSAAPASKRSRPQPWGSPPIPRFSLGLSPRTTTATSRLLPASTFSQSNSRVGDRPPPPTFGSNRAVGSLSPATPSRQPIGANASSGSATRQPAGYPKDDFSHWVKGLRERVNEALLARPSPPTPIQPIDLPRTTTPPTLNSSHRILSPTPSTPTKPLKRPDLSPSPTHSDTPSRRLSLSKTPKLVILDENSDQTSLSRQSEDDEVESEAESDDMEAAAIDLDSYSDGVEPDEVDGLTSYIIKQNDTANQDVESTIDLSDSDEEDVASYSSSASAASTHSVAFNVITESEESDSPLSATDVPNSPIFDTWSTTKREVLTQGASDSYDSESSELSEQLEGPWSLRLLPNESSLTAPETITTNHGDQVAATAFLQSATFVTQETIDSCESSSIVESIIMGTAWPAPTPDARKEEKHCSALLDPSPSGTLNRRLSMESTVSTSSLISCHCSPAPPSHTSASKESGNSPYFLRSRCRSKFCSHRSFPNGTAGETSLGQMNSTPSTSHDFLSPTPNDVALLKSPWSRKPPRSPRKPNHYSHTNGNARSTGDGAVEYQHPADLGDQQPLPIDTASGTSAETGVGPPASNTRLQQRRRSISPVSPLNYKVMGQSISPTTINTGYSPQGTSPQRSPPLHCGQTNIPAG</sequence>
<accession>A0A4Q0A1K9</accession>
<feature type="compositionally biased region" description="Acidic residues" evidence="1">
    <location>
        <begin position="236"/>
        <end position="250"/>
    </location>
</feature>
<feature type="compositionally biased region" description="Polar residues" evidence="1">
    <location>
        <begin position="199"/>
        <end position="215"/>
    </location>
</feature>
<dbReference type="Proteomes" id="UP000268162">
    <property type="component" value="Unassembled WGS sequence"/>
</dbReference>